<dbReference type="AlphaFoldDB" id="A0A1C7I3U5"/>
<dbReference type="Pfam" id="PF08665">
    <property type="entry name" value="PglZ"/>
    <property type="match status" value="1"/>
</dbReference>
<dbReference type="OrthoDB" id="9769734at2"/>
<accession>A0A1C7I3U5</accession>
<dbReference type="NCBIfam" id="TIGR02687">
    <property type="entry name" value="BREX-1 system phosphatase PglZ type A"/>
    <property type="match status" value="1"/>
</dbReference>
<keyword evidence="2" id="KW-1185">Reference proteome</keyword>
<proteinExistence type="predicted"/>
<sequence>MDELNIQEIEKKLNIEFEAGQRIVFWYDADASFEDTVDRLKLEGVEILHLTDRNTFRTKILIEHEDKEGKYLIYAPFEKPDVEHDHLEDILLYSKQFHADRLSLIAADIGLPDRFRVPLKKRSVFFGIGRKNTKEVVKRINDFIKRASEVDLPSAESDMIDLLALCVISKARNVTVEDLMYAIFAAGEVEKQEIITEFKKADVADAFWKLCSHHFGYEESEPSLLRLLLSLFAVHACREFEDAVPDAWKLFLQDSVKSKATNISVLLDNMMNNVIYQDTFDEISKTAETVLDVEKAFGRVSLDNLLGCTSFRYIDELLIKWMIGRELAEDKNAMISGMSIPAICDIRKRLHFGNYYTAAYDALKSGYEILTIVGFTPEQELSKLASAYIKSDYRVDTNYRTFITSLDKLEDSSWFDELKILIQNIYQREFLEKIVYAWNNAFVKNDMRRIMPFQSDFYQDKVKKIKEKTVVIISDAFRYEAAKQLADRFEEDQNCEIRMDTMMGTLPSYTAVGMAALLPHKELSMTEDKEHTVLLDGNACATTEQRRKILQKENENSAAELYEKIAEMSAKELKAFTVGMEVIYVYHNRIDATGETARTEHSALAATEQAIDEIFSIIKTFSKSGNVYRFLVTADHGYIYSRKKLEATDKLEHEATEAAFVDRRFIIDDREFTVDGVFAVPMKAALMNNALKRYIMCAKGMSVFKCGGGMNYVHGGSSPQELIIPSLFVKTQRGVVATEDVKLNLITDLRKITNLKVKLDFFQEKTVTDTVKSTIYRLKFEADDGEIISNEVLLDVNSKEEKPGNRIYTISFDIKRKSYSSGRNYFLKIVNDKTGAESMSRQVIMDLPFTGDYGF</sequence>
<dbReference type="RefSeq" id="WP_065540593.1">
    <property type="nucleotide sequence ID" value="NZ_CP015405.2"/>
</dbReference>
<organism evidence="1 2">
    <name type="scientific">Blautia pseudococcoides</name>
    <dbReference type="NCBI Taxonomy" id="1796616"/>
    <lineage>
        <taxon>Bacteria</taxon>
        <taxon>Bacillati</taxon>
        <taxon>Bacillota</taxon>
        <taxon>Clostridia</taxon>
        <taxon>Lachnospirales</taxon>
        <taxon>Lachnospiraceae</taxon>
        <taxon>Blautia</taxon>
    </lineage>
</organism>
<dbReference type="EMBL" id="CP015405">
    <property type="protein sequence ID" value="ANU74357.1"/>
    <property type="molecule type" value="Genomic_DNA"/>
</dbReference>
<dbReference type="STRING" id="1796616.A4V09_00330"/>
<dbReference type="KEGG" id="byl:A4V09_00330"/>
<name>A0A1C7I3U5_9FIRM</name>
<evidence type="ECO:0000313" key="1">
    <source>
        <dbReference type="EMBL" id="ANU74357.1"/>
    </source>
</evidence>
<protein>
    <submittedName>
        <fullName evidence="1">TIGR02687 family protein</fullName>
    </submittedName>
</protein>
<reference evidence="1" key="1">
    <citation type="submission" date="2017-04" db="EMBL/GenBank/DDBJ databases">
        <title>Complete Genome Sequences of Twelve Strains of a Stable Defined Moderately Diverse Mouse Microbiota 2 (sDMDMm2).</title>
        <authorList>
            <person name="Uchimura Y."/>
            <person name="Wyss M."/>
            <person name="Brugiroux S."/>
            <person name="Limenitakis J.P."/>
            <person name="Stecher B."/>
            <person name="McCoy K.D."/>
            <person name="Macpherson A.J."/>
        </authorList>
    </citation>
    <scope>NUCLEOTIDE SEQUENCE</scope>
    <source>
        <strain evidence="1">YL58</strain>
    </source>
</reference>
<evidence type="ECO:0000313" key="2">
    <source>
        <dbReference type="Proteomes" id="UP000092574"/>
    </source>
</evidence>
<dbReference type="InterPro" id="IPR014060">
    <property type="entry name" value="PglZ"/>
</dbReference>
<gene>
    <name evidence="1" type="ORF">A4V09_00330</name>
</gene>
<dbReference type="Proteomes" id="UP000092574">
    <property type="component" value="Chromosome"/>
</dbReference>